<accession>A0A8B9AB39</accession>
<sequence>MSLPVSKQFRSPRLFEMARNEQWLQGLFISLHLMNCSGKGSSLFQVELCRILLIYSKHITADEELCQVLKPLSSPIAWMIRHGSRSTLSSVEG</sequence>
<keyword evidence="1" id="KW-1185">Reference proteome</keyword>
<evidence type="ECO:0000313" key="1">
    <source>
        <dbReference type="Proteomes" id="UP000228380"/>
    </source>
</evidence>
<dbReference type="RefSeq" id="XP_038983911.1">
    <property type="nucleotide sequence ID" value="XM_039127983.1"/>
</dbReference>
<dbReference type="GeneID" id="113462426"/>
<name>A0A8B9AB39_PHODC</name>
<dbReference type="AlphaFoldDB" id="A0A8B9AB39"/>
<dbReference type="Proteomes" id="UP000228380">
    <property type="component" value="Chromosome 7"/>
</dbReference>
<organism evidence="1 2">
    <name type="scientific">Phoenix dactylifera</name>
    <name type="common">Date palm</name>
    <dbReference type="NCBI Taxonomy" id="42345"/>
    <lineage>
        <taxon>Eukaryota</taxon>
        <taxon>Viridiplantae</taxon>
        <taxon>Streptophyta</taxon>
        <taxon>Embryophyta</taxon>
        <taxon>Tracheophyta</taxon>
        <taxon>Spermatophyta</taxon>
        <taxon>Magnoliopsida</taxon>
        <taxon>Liliopsida</taxon>
        <taxon>Arecaceae</taxon>
        <taxon>Coryphoideae</taxon>
        <taxon>Phoeniceae</taxon>
        <taxon>Phoenix</taxon>
    </lineage>
</organism>
<evidence type="ECO:0000313" key="2">
    <source>
        <dbReference type="RefSeq" id="XP_038983911.1"/>
    </source>
</evidence>
<dbReference type="KEGG" id="pda:113462426"/>
<protein>
    <submittedName>
        <fullName evidence="2">Uncharacterized protein LOC113462426 isoform X1</fullName>
    </submittedName>
</protein>
<reference evidence="1" key="1">
    <citation type="journal article" date="2019" name="Nat. Commun.">
        <title>Genome-wide association mapping of date palm fruit traits.</title>
        <authorList>
            <person name="Hazzouri K.M."/>
            <person name="Gros-Balthazard M."/>
            <person name="Flowers J.M."/>
            <person name="Copetti D."/>
            <person name="Lemansour A."/>
            <person name="Lebrun M."/>
            <person name="Masmoudi K."/>
            <person name="Ferrand S."/>
            <person name="Dhar M.I."/>
            <person name="Fresquez Z.A."/>
            <person name="Rosas U."/>
            <person name="Zhang J."/>
            <person name="Talag J."/>
            <person name="Lee S."/>
            <person name="Kudrna D."/>
            <person name="Powell R.F."/>
            <person name="Leitch I.J."/>
            <person name="Krueger R.R."/>
            <person name="Wing R.A."/>
            <person name="Amiri K.M.A."/>
            <person name="Purugganan M.D."/>
        </authorList>
    </citation>
    <scope>NUCLEOTIDE SEQUENCE [LARGE SCALE GENOMIC DNA]</scope>
    <source>
        <strain evidence="1">cv. Khalas</strain>
    </source>
</reference>
<reference evidence="2" key="2">
    <citation type="submission" date="2025-08" db="UniProtKB">
        <authorList>
            <consortium name="RefSeq"/>
        </authorList>
    </citation>
    <scope>IDENTIFICATION</scope>
    <source>
        <tissue evidence="2">Young leaves</tissue>
    </source>
</reference>
<gene>
    <name evidence="2" type="primary">LOC113462426</name>
</gene>
<proteinExistence type="predicted"/>